<feature type="transmembrane region" description="Helical" evidence="2">
    <location>
        <begin position="7"/>
        <end position="29"/>
    </location>
</feature>
<keyword evidence="2" id="KW-0472">Membrane</keyword>
<keyword evidence="2" id="KW-0812">Transmembrane</keyword>
<keyword evidence="2" id="KW-1133">Transmembrane helix</keyword>
<evidence type="ECO:0000313" key="4">
    <source>
        <dbReference type="Proteomes" id="UP000236173"/>
    </source>
</evidence>
<dbReference type="EMBL" id="BEHT01000008">
    <property type="protein sequence ID" value="GBC98299.1"/>
    <property type="molecule type" value="Genomic_DNA"/>
</dbReference>
<gene>
    <name evidence="3" type="ORF">HRbin17_00801</name>
</gene>
<dbReference type="AlphaFoldDB" id="A0A2H5XAT7"/>
<evidence type="ECO:0000313" key="3">
    <source>
        <dbReference type="EMBL" id="GBC98299.1"/>
    </source>
</evidence>
<dbReference type="Proteomes" id="UP000236173">
    <property type="component" value="Unassembled WGS sequence"/>
</dbReference>
<accession>A0A2H5XAT7</accession>
<proteinExistence type="predicted"/>
<sequence length="59" mass="6305">MQRSISLPVAIGLIVAVAVILTAVGWWLFFRPQKGPVTEQELNLPQPPGLPSGSAVTPR</sequence>
<feature type="region of interest" description="Disordered" evidence="1">
    <location>
        <begin position="39"/>
        <end position="59"/>
    </location>
</feature>
<evidence type="ECO:0000256" key="2">
    <source>
        <dbReference type="SAM" id="Phobius"/>
    </source>
</evidence>
<comment type="caution">
    <text evidence="3">The sequence shown here is derived from an EMBL/GenBank/DDBJ whole genome shotgun (WGS) entry which is preliminary data.</text>
</comment>
<name>A0A2H5XAT7_9BACT</name>
<evidence type="ECO:0000256" key="1">
    <source>
        <dbReference type="SAM" id="MobiDB-lite"/>
    </source>
</evidence>
<reference evidence="4" key="1">
    <citation type="submission" date="2017-09" db="EMBL/GenBank/DDBJ databases">
        <title>Metaegenomics of thermophilic ammonia-oxidizing enrichment culture.</title>
        <authorList>
            <person name="Kato S."/>
            <person name="Suzuki K."/>
        </authorList>
    </citation>
    <scope>NUCLEOTIDE SEQUENCE [LARGE SCALE GENOMIC DNA]</scope>
</reference>
<organism evidence="3 4">
    <name type="scientific">Candidatus Fervidibacter japonicus</name>
    <dbReference type="NCBI Taxonomy" id="2035412"/>
    <lineage>
        <taxon>Bacteria</taxon>
        <taxon>Candidatus Fervidibacterota</taxon>
        <taxon>Candidatus Fervidibacter</taxon>
    </lineage>
</organism>
<protein>
    <submittedName>
        <fullName evidence="3">Uncharacterized protein</fullName>
    </submittedName>
</protein>